<evidence type="ECO:0000256" key="2">
    <source>
        <dbReference type="ARBA" id="ARBA00023002"/>
    </source>
</evidence>
<dbReference type="GO" id="GO:0016853">
    <property type="term" value="F:isomerase activity"/>
    <property type="evidence" value="ECO:0007669"/>
    <property type="project" value="UniProtKB-KW"/>
</dbReference>
<dbReference type="SUPFAM" id="SSF52833">
    <property type="entry name" value="Thioredoxin-like"/>
    <property type="match status" value="1"/>
</dbReference>
<keyword evidence="1 5" id="KW-0732">Signal</keyword>
<dbReference type="PANTHER" id="PTHR13887:SF14">
    <property type="entry name" value="DISULFIDE BOND FORMATION PROTEIN D"/>
    <property type="match status" value="1"/>
</dbReference>
<dbReference type="EMBL" id="JACIEN010000001">
    <property type="protein sequence ID" value="MBB4016072.1"/>
    <property type="molecule type" value="Genomic_DNA"/>
</dbReference>
<evidence type="ECO:0000256" key="1">
    <source>
        <dbReference type="ARBA" id="ARBA00022729"/>
    </source>
</evidence>
<protein>
    <submittedName>
        <fullName evidence="7">Protein-disulfide isomerase</fullName>
    </submittedName>
</protein>
<keyword evidence="3" id="KW-1015">Disulfide bond</keyword>
<dbReference type="InterPro" id="IPR013766">
    <property type="entry name" value="Thioredoxin_domain"/>
</dbReference>
<evidence type="ECO:0000313" key="7">
    <source>
        <dbReference type="EMBL" id="MBB4016072.1"/>
    </source>
</evidence>
<evidence type="ECO:0000256" key="5">
    <source>
        <dbReference type="SAM" id="SignalP"/>
    </source>
</evidence>
<accession>A0A840BWI5</accession>
<dbReference type="Pfam" id="PF01323">
    <property type="entry name" value="DSBA"/>
    <property type="match status" value="1"/>
</dbReference>
<evidence type="ECO:0000256" key="4">
    <source>
        <dbReference type="ARBA" id="ARBA00023284"/>
    </source>
</evidence>
<dbReference type="Pfam" id="PF18312">
    <property type="entry name" value="ScsC_N"/>
    <property type="match status" value="1"/>
</dbReference>
<sequence>MIALRSFAPVLFACGLATGLTAFGASAQTDNISTQDRAGIEKIIREYLIQNPEVLQEALVELERRQQQAQEDAQKQALASHSEALTQSPHGIVVGNPEGDVTLVEFFDYNCGYCKRAVGDVMALTKADPKLRVVLRDLPILGPDSVDASVVALAVREQLDGEKYFEFHTRLMNSRGRVGKDRAMAVAKEMGLDLARLQKDLESPKIREALSETLELGDKLSLTGTPAFVIGDAIIPGAVGAEPIKQRIAAMRSCGKSEC</sequence>
<evidence type="ECO:0000313" key="8">
    <source>
        <dbReference type="Proteomes" id="UP000577362"/>
    </source>
</evidence>
<dbReference type="PANTHER" id="PTHR13887">
    <property type="entry name" value="GLUTATHIONE S-TRANSFERASE KAPPA"/>
    <property type="match status" value="1"/>
</dbReference>
<evidence type="ECO:0000259" key="6">
    <source>
        <dbReference type="PROSITE" id="PS51352"/>
    </source>
</evidence>
<feature type="domain" description="Thioredoxin" evidence="6">
    <location>
        <begin position="63"/>
        <end position="253"/>
    </location>
</feature>
<dbReference type="AlphaFoldDB" id="A0A840BWI5"/>
<dbReference type="Gene3D" id="3.40.30.10">
    <property type="entry name" value="Glutaredoxin"/>
    <property type="match status" value="1"/>
</dbReference>
<reference evidence="7 8" key="1">
    <citation type="submission" date="2020-08" db="EMBL/GenBank/DDBJ databases">
        <title>Genomic Encyclopedia of Type Strains, Phase IV (KMG-IV): sequencing the most valuable type-strain genomes for metagenomic binning, comparative biology and taxonomic classification.</title>
        <authorList>
            <person name="Goeker M."/>
        </authorList>
    </citation>
    <scope>NUCLEOTIDE SEQUENCE [LARGE SCALE GENOMIC DNA]</scope>
    <source>
        <strain evidence="7 8">DSM 103737</strain>
    </source>
</reference>
<keyword evidence="8" id="KW-1185">Reference proteome</keyword>
<feature type="chain" id="PRO_5032746085" evidence="5">
    <location>
        <begin position="28"/>
        <end position="259"/>
    </location>
</feature>
<keyword evidence="4" id="KW-0676">Redox-active center</keyword>
<comment type="caution">
    <text evidence="7">The sequence shown here is derived from an EMBL/GenBank/DDBJ whole genome shotgun (WGS) entry which is preliminary data.</text>
</comment>
<organism evidence="7 8">
    <name type="scientific">Chelatococcus caeni</name>
    <dbReference type="NCBI Taxonomy" id="1348468"/>
    <lineage>
        <taxon>Bacteria</taxon>
        <taxon>Pseudomonadati</taxon>
        <taxon>Pseudomonadota</taxon>
        <taxon>Alphaproteobacteria</taxon>
        <taxon>Hyphomicrobiales</taxon>
        <taxon>Chelatococcaceae</taxon>
        <taxon>Chelatococcus</taxon>
    </lineage>
</organism>
<dbReference type="CDD" id="cd03023">
    <property type="entry name" value="DsbA_Com1_like"/>
    <property type="match status" value="1"/>
</dbReference>
<dbReference type="InterPro" id="IPR041205">
    <property type="entry name" value="ScsC_N"/>
</dbReference>
<keyword evidence="2" id="KW-0560">Oxidoreductase</keyword>
<gene>
    <name evidence="7" type="ORF">GGR16_001078</name>
</gene>
<keyword evidence="7" id="KW-0413">Isomerase</keyword>
<evidence type="ECO:0000256" key="3">
    <source>
        <dbReference type="ARBA" id="ARBA00023157"/>
    </source>
</evidence>
<dbReference type="Proteomes" id="UP000577362">
    <property type="component" value="Unassembled WGS sequence"/>
</dbReference>
<proteinExistence type="predicted"/>
<dbReference type="RefSeq" id="WP_019402704.1">
    <property type="nucleotide sequence ID" value="NZ_JACIEN010000001.1"/>
</dbReference>
<dbReference type="GO" id="GO:0016491">
    <property type="term" value="F:oxidoreductase activity"/>
    <property type="evidence" value="ECO:0007669"/>
    <property type="project" value="UniProtKB-KW"/>
</dbReference>
<dbReference type="InterPro" id="IPR036249">
    <property type="entry name" value="Thioredoxin-like_sf"/>
</dbReference>
<dbReference type="PROSITE" id="PS51352">
    <property type="entry name" value="THIOREDOXIN_2"/>
    <property type="match status" value="1"/>
</dbReference>
<feature type="signal peptide" evidence="5">
    <location>
        <begin position="1"/>
        <end position="27"/>
    </location>
</feature>
<dbReference type="InterPro" id="IPR001853">
    <property type="entry name" value="DSBA-like_thioredoxin_dom"/>
</dbReference>
<name>A0A840BWI5_9HYPH</name>